<dbReference type="PANTHER" id="PTHR43335:SF4">
    <property type="entry name" value="ABC TRANSPORTER, ATP-BINDING PROTEIN"/>
    <property type="match status" value="1"/>
</dbReference>
<evidence type="ECO:0000256" key="5">
    <source>
        <dbReference type="ARBA" id="ARBA00022840"/>
    </source>
</evidence>
<dbReference type="Gene3D" id="3.40.50.300">
    <property type="entry name" value="P-loop containing nucleotide triphosphate hydrolases"/>
    <property type="match status" value="1"/>
</dbReference>
<dbReference type="SMART" id="SM00382">
    <property type="entry name" value="AAA"/>
    <property type="match status" value="1"/>
</dbReference>
<keyword evidence="3" id="KW-1003">Cell membrane</keyword>
<dbReference type="GO" id="GO:0005524">
    <property type="term" value="F:ATP binding"/>
    <property type="evidence" value="ECO:0007669"/>
    <property type="project" value="UniProtKB-KW"/>
</dbReference>
<keyword evidence="4" id="KW-0547">Nucleotide-binding</keyword>
<evidence type="ECO:0000256" key="2">
    <source>
        <dbReference type="ARBA" id="ARBA00022448"/>
    </source>
</evidence>
<accession>K9DMX2</accession>
<dbReference type="Pfam" id="PF00005">
    <property type="entry name" value="ABC_tran"/>
    <property type="match status" value="1"/>
</dbReference>
<evidence type="ECO:0000256" key="3">
    <source>
        <dbReference type="ARBA" id="ARBA00022475"/>
    </source>
</evidence>
<dbReference type="PATRIC" id="fig|883126.3.peg.298"/>
<keyword evidence="2" id="KW-0813">Transport</keyword>
<feature type="domain" description="ABC transporter" evidence="6">
    <location>
        <begin position="4"/>
        <end position="231"/>
    </location>
</feature>
<evidence type="ECO:0000259" key="6">
    <source>
        <dbReference type="PROSITE" id="PS50893"/>
    </source>
</evidence>
<sequence length="311" mass="33382">MNVIELVGVDKRLGQRNVLRQLSLQVPAGSVFAFLGNNGAGKSTTIRILTGLLAADSGSVRILGRAIDVERSAVLRDVGCMVDSPALYPNLTAKEFLEIGRRIKGLPRTESARVLEVVSLAASAGERIAGYSLGMRQRLALAHAMLGQPRLLILDEPGNGLDPQGMRDIRKLLASLPAQTGCTVFLSSHQLDEVEKIATHVAVLHGGQVVHQGSVRQLAASQTGSLTLEVGDSPGAQAVLVRHGYPARVIDARRVDVTPIDAHDSAKLNAVLVREGITLYQSVFHRPTLEHWFHELTFEKDASDALDVVPA</sequence>
<comment type="similarity">
    <text evidence="1">Belongs to the ABC transporter superfamily.</text>
</comment>
<dbReference type="InterPro" id="IPR003593">
    <property type="entry name" value="AAA+_ATPase"/>
</dbReference>
<keyword evidence="5" id="KW-0067">ATP-binding</keyword>
<dbReference type="InterPro" id="IPR027417">
    <property type="entry name" value="P-loop_NTPase"/>
</dbReference>
<proteinExistence type="inferred from homology"/>
<dbReference type="Proteomes" id="UP000009874">
    <property type="component" value="Unassembled WGS sequence"/>
</dbReference>
<evidence type="ECO:0000256" key="1">
    <source>
        <dbReference type="ARBA" id="ARBA00005417"/>
    </source>
</evidence>
<dbReference type="PANTHER" id="PTHR43335">
    <property type="entry name" value="ABC TRANSPORTER, ATP-BINDING PROTEIN"/>
    <property type="match status" value="1"/>
</dbReference>
<dbReference type="HOGENOM" id="CLU_000604_1_2_4"/>
<evidence type="ECO:0000313" key="8">
    <source>
        <dbReference type="Proteomes" id="UP000009874"/>
    </source>
</evidence>
<dbReference type="EMBL" id="AGZI01000004">
    <property type="protein sequence ID" value="EKU84566.1"/>
    <property type="molecule type" value="Genomic_DNA"/>
</dbReference>
<comment type="caution">
    <text evidence="7">The sequence shown here is derived from an EMBL/GenBank/DDBJ whole genome shotgun (WGS) entry which is preliminary data.</text>
</comment>
<dbReference type="eggNOG" id="COG1131">
    <property type="taxonomic scope" value="Bacteria"/>
</dbReference>
<organism evidence="7 8">
    <name type="scientific">Massilia timonae CCUG 45783</name>
    <dbReference type="NCBI Taxonomy" id="883126"/>
    <lineage>
        <taxon>Bacteria</taxon>
        <taxon>Pseudomonadati</taxon>
        <taxon>Pseudomonadota</taxon>
        <taxon>Betaproteobacteria</taxon>
        <taxon>Burkholderiales</taxon>
        <taxon>Oxalobacteraceae</taxon>
        <taxon>Telluria group</taxon>
        <taxon>Massilia</taxon>
    </lineage>
</organism>
<evidence type="ECO:0000256" key="4">
    <source>
        <dbReference type="ARBA" id="ARBA00022741"/>
    </source>
</evidence>
<dbReference type="OrthoDB" id="9804819at2"/>
<dbReference type="GO" id="GO:0016887">
    <property type="term" value="F:ATP hydrolysis activity"/>
    <property type="evidence" value="ECO:0007669"/>
    <property type="project" value="InterPro"/>
</dbReference>
<keyword evidence="8" id="KW-1185">Reference proteome</keyword>
<dbReference type="AlphaFoldDB" id="K9DMX2"/>
<name>K9DMX2_9BURK</name>
<dbReference type="InterPro" id="IPR003439">
    <property type="entry name" value="ABC_transporter-like_ATP-bd"/>
</dbReference>
<dbReference type="RefSeq" id="WP_005663220.1">
    <property type="nucleotide sequence ID" value="NZ_JH992922.1"/>
</dbReference>
<dbReference type="PROSITE" id="PS50893">
    <property type="entry name" value="ABC_TRANSPORTER_2"/>
    <property type="match status" value="1"/>
</dbReference>
<protein>
    <recommendedName>
        <fullName evidence="6">ABC transporter domain-containing protein</fullName>
    </recommendedName>
</protein>
<keyword evidence="3" id="KW-0472">Membrane</keyword>
<dbReference type="SUPFAM" id="SSF52540">
    <property type="entry name" value="P-loop containing nucleoside triphosphate hydrolases"/>
    <property type="match status" value="1"/>
</dbReference>
<reference evidence="7 8" key="1">
    <citation type="submission" date="2012-09" db="EMBL/GenBank/DDBJ databases">
        <title>The Genome Sequence of Massilia timonae CCUG 45783.</title>
        <authorList>
            <consortium name="The Broad Institute Genome Sequencing Platform"/>
            <person name="Earl A."/>
            <person name="Ward D."/>
            <person name="Feldgarden M."/>
            <person name="Gevers D."/>
            <person name="Huys G."/>
            <person name="Walker B."/>
            <person name="Young S.K."/>
            <person name="Zeng Q."/>
            <person name="Gargeya S."/>
            <person name="Fitzgerald M."/>
            <person name="Haas B."/>
            <person name="Abouelleil A."/>
            <person name="Alvarado L."/>
            <person name="Arachchi H.M."/>
            <person name="Berlin A.M."/>
            <person name="Chapman S.B."/>
            <person name="Goldberg J."/>
            <person name="Griggs A."/>
            <person name="Gujja S."/>
            <person name="Hansen M."/>
            <person name="Howarth C."/>
            <person name="Imamovic A."/>
            <person name="Larimer J."/>
            <person name="McCowen C."/>
            <person name="Montmayeur A."/>
            <person name="Murphy C."/>
            <person name="Neiman D."/>
            <person name="Pearson M."/>
            <person name="Priest M."/>
            <person name="Roberts A."/>
            <person name="Saif S."/>
            <person name="Shea T."/>
            <person name="Sisk P."/>
            <person name="Sykes S."/>
            <person name="Wortman J."/>
            <person name="Nusbaum C."/>
            <person name="Birren B."/>
        </authorList>
    </citation>
    <scope>NUCLEOTIDE SEQUENCE [LARGE SCALE GENOMIC DNA]</scope>
    <source>
        <strain evidence="7 8">CCUG 45783</strain>
    </source>
</reference>
<gene>
    <name evidence="7" type="ORF">HMPREF9710_00298</name>
</gene>
<evidence type="ECO:0000313" key="7">
    <source>
        <dbReference type="EMBL" id="EKU84566.1"/>
    </source>
</evidence>